<organism evidence="1 2">
    <name type="scientific">Motilibacter rhizosphaerae</name>
    <dbReference type="NCBI Taxonomy" id="598652"/>
    <lineage>
        <taxon>Bacteria</taxon>
        <taxon>Bacillati</taxon>
        <taxon>Actinomycetota</taxon>
        <taxon>Actinomycetes</taxon>
        <taxon>Motilibacterales</taxon>
        <taxon>Motilibacteraceae</taxon>
        <taxon>Motilibacter</taxon>
    </lineage>
</organism>
<evidence type="ECO:0000313" key="1">
    <source>
        <dbReference type="EMBL" id="RZS89445.1"/>
    </source>
</evidence>
<comment type="caution">
    <text evidence="1">The sequence shown here is derived from an EMBL/GenBank/DDBJ whole genome shotgun (WGS) entry which is preliminary data.</text>
</comment>
<name>A0A4Q7NR50_9ACTN</name>
<dbReference type="RefSeq" id="WP_130492059.1">
    <property type="nucleotide sequence ID" value="NZ_SGXD01000002.1"/>
</dbReference>
<protein>
    <recommendedName>
        <fullName evidence="3">LemA protein</fullName>
    </recommendedName>
</protein>
<dbReference type="OrthoDB" id="3214694at2"/>
<proteinExistence type="predicted"/>
<sequence>MPPVLDVVLLVVLLALVTWQLTWTAGRLDRLHGRVEGARAALDAALLRRATAVLELAGSGLLDPATSVILADTAHAARTAGEPERELAESQLSVALRAVLDEEAVAILREEPVGEEALVDLADACRRVALARRLHNDAVRSATVLRRKRVVRWARLAGHAGAPGSFEIDDEVPPALAPQG</sequence>
<gene>
    <name evidence="1" type="ORF">EV189_1208</name>
</gene>
<dbReference type="AlphaFoldDB" id="A0A4Q7NR50"/>
<keyword evidence="2" id="KW-1185">Reference proteome</keyword>
<evidence type="ECO:0000313" key="2">
    <source>
        <dbReference type="Proteomes" id="UP000293638"/>
    </source>
</evidence>
<reference evidence="1 2" key="1">
    <citation type="submission" date="2019-02" db="EMBL/GenBank/DDBJ databases">
        <title>Genomic Encyclopedia of Type Strains, Phase IV (KMG-IV): sequencing the most valuable type-strain genomes for metagenomic binning, comparative biology and taxonomic classification.</title>
        <authorList>
            <person name="Goeker M."/>
        </authorList>
    </citation>
    <scope>NUCLEOTIDE SEQUENCE [LARGE SCALE GENOMIC DNA]</scope>
    <source>
        <strain evidence="1 2">DSM 45622</strain>
    </source>
</reference>
<evidence type="ECO:0008006" key="3">
    <source>
        <dbReference type="Google" id="ProtNLM"/>
    </source>
</evidence>
<dbReference type="EMBL" id="SGXD01000002">
    <property type="protein sequence ID" value="RZS89445.1"/>
    <property type="molecule type" value="Genomic_DNA"/>
</dbReference>
<accession>A0A4Q7NR50</accession>
<dbReference type="Proteomes" id="UP000293638">
    <property type="component" value="Unassembled WGS sequence"/>
</dbReference>